<keyword evidence="2" id="KW-0472">Membrane</keyword>
<protein>
    <recommendedName>
        <fullName evidence="5">EMP1-trafficking protein</fullName>
    </recommendedName>
</protein>
<feature type="region of interest" description="Disordered" evidence="1">
    <location>
        <begin position="138"/>
        <end position="174"/>
    </location>
</feature>
<keyword evidence="2" id="KW-0812">Transmembrane</keyword>
<keyword evidence="2" id="KW-1133">Transmembrane helix</keyword>
<evidence type="ECO:0008006" key="5">
    <source>
        <dbReference type="Google" id="ProtNLM"/>
    </source>
</evidence>
<evidence type="ECO:0000256" key="2">
    <source>
        <dbReference type="SAM" id="Phobius"/>
    </source>
</evidence>
<feature type="transmembrane region" description="Helical" evidence="2">
    <location>
        <begin position="245"/>
        <end position="263"/>
    </location>
</feature>
<evidence type="ECO:0000313" key="3">
    <source>
        <dbReference type="EMBL" id="ETW32503.1"/>
    </source>
</evidence>
<sequence>MVNKDNRKIHKAHISRYVGYRKREMNNTFFSKSYKLFFSNNKYEYSKDEEKKNIYPLSLKLLILTVFICILQFSNNNGYFEKYVNKNSGNDNEYYFNIKYNRSLAELKKRIGAIREMINNDSFGTVFKNHLPLPASITKGDSEAEAGGNDSRNTSEKAVSSSNDDNNTNDEGKDKRKLKGICKVKKLMGLSKICGNKSGKSNLQLQKALDILEIIFEQVSKALPFILPFVPPFMVYKYGYAKTYVMLYTFNLIHAMFKWAILLRNMLMKSKQRRNEALREQDDNLNIQNQ</sequence>
<dbReference type="EMBL" id="KI927792">
    <property type="protein sequence ID" value="ETW32503.1"/>
    <property type="molecule type" value="Genomic_DNA"/>
</dbReference>
<dbReference type="Proteomes" id="UP000030656">
    <property type="component" value="Unassembled WGS sequence"/>
</dbReference>
<accession>A0A024VW05</accession>
<dbReference type="AlphaFoldDB" id="A0A024VW05"/>
<feature type="compositionally biased region" description="Polar residues" evidence="1">
    <location>
        <begin position="150"/>
        <end position="159"/>
    </location>
</feature>
<gene>
    <name evidence="3" type="ORF">PFFCH_00026</name>
</gene>
<evidence type="ECO:0000256" key="1">
    <source>
        <dbReference type="SAM" id="MobiDB-lite"/>
    </source>
</evidence>
<reference evidence="3 4" key="2">
    <citation type="submission" date="2013-02" db="EMBL/GenBank/DDBJ databases">
        <title>The Genome Sequence of Plasmodium falciparum FCH/4.</title>
        <authorList>
            <consortium name="The Broad Institute Genome Sequencing Platform"/>
            <consortium name="The Broad Institute Genome Sequencing Center for Infectious Disease"/>
            <person name="Neafsey D."/>
            <person name="Cheeseman I."/>
            <person name="Volkman S."/>
            <person name="Adams J."/>
            <person name="Walker B."/>
            <person name="Young S.K."/>
            <person name="Zeng Q."/>
            <person name="Gargeya S."/>
            <person name="Fitzgerald M."/>
            <person name="Haas B."/>
            <person name="Abouelleil A."/>
            <person name="Alvarado L."/>
            <person name="Arachchi H.M."/>
            <person name="Berlin A.M."/>
            <person name="Chapman S.B."/>
            <person name="Dewar J."/>
            <person name="Goldberg J."/>
            <person name="Griggs A."/>
            <person name="Gujja S."/>
            <person name="Hansen M."/>
            <person name="Howarth C."/>
            <person name="Imamovic A."/>
            <person name="Larimer J."/>
            <person name="McCowan C."/>
            <person name="Murphy C."/>
            <person name="Neiman D."/>
            <person name="Pearson M."/>
            <person name="Priest M."/>
            <person name="Roberts A."/>
            <person name="Saif S."/>
            <person name="Shea T."/>
            <person name="Sisk P."/>
            <person name="Sykes S."/>
            <person name="Wortman J."/>
            <person name="Nusbaum C."/>
            <person name="Birren B."/>
        </authorList>
    </citation>
    <scope>NUCLEOTIDE SEQUENCE [LARGE SCALE GENOMIC DNA]</scope>
    <source>
        <strain evidence="3 4">FCH/4</strain>
    </source>
</reference>
<feature type="transmembrane region" description="Helical" evidence="2">
    <location>
        <begin position="54"/>
        <end position="73"/>
    </location>
</feature>
<proteinExistence type="predicted"/>
<organism evidence="3 4">
    <name type="scientific">Plasmodium falciparum FCH/4</name>
    <dbReference type="NCBI Taxonomy" id="1036724"/>
    <lineage>
        <taxon>Eukaryota</taxon>
        <taxon>Sar</taxon>
        <taxon>Alveolata</taxon>
        <taxon>Apicomplexa</taxon>
        <taxon>Aconoidasida</taxon>
        <taxon>Haemosporida</taxon>
        <taxon>Plasmodiidae</taxon>
        <taxon>Plasmodium</taxon>
        <taxon>Plasmodium (Laverania)</taxon>
    </lineage>
</organism>
<reference evidence="3 4" key="1">
    <citation type="submission" date="2013-02" db="EMBL/GenBank/DDBJ databases">
        <title>The Genome Annotation of Plasmodium falciparum FCH/4.</title>
        <authorList>
            <consortium name="The Broad Institute Genome Sequencing Platform"/>
            <consortium name="The Broad Institute Genome Sequencing Center for Infectious Disease"/>
            <person name="Neafsey D."/>
            <person name="Hoffman S."/>
            <person name="Volkman S."/>
            <person name="Rosenthal P."/>
            <person name="Walker B."/>
            <person name="Young S.K."/>
            <person name="Zeng Q."/>
            <person name="Gargeya S."/>
            <person name="Fitzgerald M."/>
            <person name="Haas B."/>
            <person name="Abouelleil A."/>
            <person name="Allen A.W."/>
            <person name="Alvarado L."/>
            <person name="Arachchi H.M."/>
            <person name="Berlin A.M."/>
            <person name="Chapman S.B."/>
            <person name="Gainer-Dewar J."/>
            <person name="Goldberg J."/>
            <person name="Griggs A."/>
            <person name="Gujja S."/>
            <person name="Hansen M."/>
            <person name="Howarth C."/>
            <person name="Imamovic A."/>
            <person name="Ireland A."/>
            <person name="Larimer J."/>
            <person name="McCowan C."/>
            <person name="Murphy C."/>
            <person name="Pearson M."/>
            <person name="Poon T.W."/>
            <person name="Priest M."/>
            <person name="Roberts A."/>
            <person name="Saif S."/>
            <person name="Shea T."/>
            <person name="Sisk P."/>
            <person name="Sykes S."/>
            <person name="Wortman J."/>
            <person name="Nusbaum C."/>
            <person name="Birren B."/>
        </authorList>
    </citation>
    <scope>NUCLEOTIDE SEQUENCE [LARGE SCALE GENOMIC DNA]</scope>
    <source>
        <strain evidence="3 4">FCH/4</strain>
    </source>
</reference>
<evidence type="ECO:0000313" key="4">
    <source>
        <dbReference type="Proteomes" id="UP000030656"/>
    </source>
</evidence>
<dbReference type="OrthoDB" id="375663at2759"/>
<name>A0A024VW05_PLAFA</name>